<accession>A0A6J5PPN5</accession>
<reference evidence="2" key="1">
    <citation type="submission" date="2020-05" db="EMBL/GenBank/DDBJ databases">
        <authorList>
            <person name="Chiriac C."/>
            <person name="Salcher M."/>
            <person name="Ghai R."/>
            <person name="Kavagutti S V."/>
        </authorList>
    </citation>
    <scope>NUCLEOTIDE SEQUENCE</scope>
</reference>
<evidence type="ECO:0000256" key="1">
    <source>
        <dbReference type="SAM" id="MobiDB-lite"/>
    </source>
</evidence>
<sequence>MATKKTQSTALVRWDEELAKQAEVAAGMEANTGGGQFFSAKGGILSWQDAPLPGNQMAVVILDSIFETTYYEGKYDPDTPQTPTAFAFGRDEKTMTWHENSDPEFAGQLCSESEVCEWGSADTGRGKAARETRRLAMIPAGTFDQSGKLVMFEDEDHFASTAIGFMKLPVTSVKGYASFVKQVAGALRRPPFGIVTKVKVVPDPKTQFKVVFEPIMNIPDEFMGAIMQRHEEAKSTIDFPYQPAEEKAPPPPKRGSRAAAKPAVKRGKY</sequence>
<evidence type="ECO:0000313" key="2">
    <source>
        <dbReference type="EMBL" id="CAB4171956.1"/>
    </source>
</evidence>
<evidence type="ECO:0000313" key="3">
    <source>
        <dbReference type="EMBL" id="CAB4200217.1"/>
    </source>
</evidence>
<gene>
    <name evidence="3" type="ORF">UFOVP1358_39</name>
    <name evidence="2" type="ORF">UFOVP931_33</name>
</gene>
<dbReference type="EMBL" id="LR796870">
    <property type="protein sequence ID" value="CAB4171956.1"/>
    <property type="molecule type" value="Genomic_DNA"/>
</dbReference>
<proteinExistence type="predicted"/>
<protein>
    <submittedName>
        <fullName evidence="2">Uncharacterized protein</fullName>
    </submittedName>
</protein>
<organism evidence="2">
    <name type="scientific">uncultured Caudovirales phage</name>
    <dbReference type="NCBI Taxonomy" id="2100421"/>
    <lineage>
        <taxon>Viruses</taxon>
        <taxon>Duplodnaviria</taxon>
        <taxon>Heunggongvirae</taxon>
        <taxon>Uroviricota</taxon>
        <taxon>Caudoviricetes</taxon>
        <taxon>Peduoviridae</taxon>
        <taxon>Maltschvirus</taxon>
        <taxon>Maltschvirus maltsch</taxon>
    </lineage>
</organism>
<dbReference type="EMBL" id="LR797302">
    <property type="protein sequence ID" value="CAB4200217.1"/>
    <property type="molecule type" value="Genomic_DNA"/>
</dbReference>
<feature type="region of interest" description="Disordered" evidence="1">
    <location>
        <begin position="236"/>
        <end position="269"/>
    </location>
</feature>
<name>A0A6J5PPN5_9CAUD</name>